<organism evidence="2 3">
    <name type="scientific">Sistotremastrum suecicum HHB10207 ss-3</name>
    <dbReference type="NCBI Taxonomy" id="1314776"/>
    <lineage>
        <taxon>Eukaryota</taxon>
        <taxon>Fungi</taxon>
        <taxon>Dikarya</taxon>
        <taxon>Basidiomycota</taxon>
        <taxon>Agaricomycotina</taxon>
        <taxon>Agaricomycetes</taxon>
        <taxon>Sistotremastrales</taxon>
        <taxon>Sistotremastraceae</taxon>
        <taxon>Sistotremastrum</taxon>
    </lineage>
</organism>
<feature type="chain" id="PRO_5007869954" description="Hydrophobin" evidence="1">
    <location>
        <begin position="27"/>
        <end position="85"/>
    </location>
</feature>
<gene>
    <name evidence="2" type="ORF">SISSUDRAFT_1053135</name>
</gene>
<evidence type="ECO:0008006" key="4">
    <source>
        <dbReference type="Google" id="ProtNLM"/>
    </source>
</evidence>
<keyword evidence="3" id="KW-1185">Reference proteome</keyword>
<dbReference type="AlphaFoldDB" id="A0A165ZE46"/>
<reference evidence="2 3" key="1">
    <citation type="journal article" date="2016" name="Mol. Biol. Evol.">
        <title>Comparative Genomics of Early-Diverging Mushroom-Forming Fungi Provides Insights into the Origins of Lignocellulose Decay Capabilities.</title>
        <authorList>
            <person name="Nagy L.G."/>
            <person name="Riley R."/>
            <person name="Tritt A."/>
            <person name="Adam C."/>
            <person name="Daum C."/>
            <person name="Floudas D."/>
            <person name="Sun H."/>
            <person name="Yadav J.S."/>
            <person name="Pangilinan J."/>
            <person name="Larsson K.H."/>
            <person name="Matsuura K."/>
            <person name="Barry K."/>
            <person name="Labutti K."/>
            <person name="Kuo R."/>
            <person name="Ohm R.A."/>
            <person name="Bhattacharya S.S."/>
            <person name="Shirouzu T."/>
            <person name="Yoshinaga Y."/>
            <person name="Martin F.M."/>
            <person name="Grigoriev I.V."/>
            <person name="Hibbett D.S."/>
        </authorList>
    </citation>
    <scope>NUCLEOTIDE SEQUENCE [LARGE SCALE GENOMIC DNA]</scope>
    <source>
        <strain evidence="2 3">HHB10207 ss-3</strain>
    </source>
</reference>
<protein>
    <recommendedName>
        <fullName evidence="4">Hydrophobin</fullName>
    </recommendedName>
</protein>
<proteinExistence type="predicted"/>
<name>A0A165ZE46_9AGAM</name>
<dbReference type="EMBL" id="KV428193">
    <property type="protein sequence ID" value="KZT34217.1"/>
    <property type="molecule type" value="Genomic_DNA"/>
</dbReference>
<keyword evidence="1" id="KW-0732">Signal</keyword>
<accession>A0A165ZE46</accession>
<evidence type="ECO:0000256" key="1">
    <source>
        <dbReference type="SAM" id="SignalP"/>
    </source>
</evidence>
<sequence length="85" mass="9522">MFVRPHFFSSFMVLLSAALACTFVYAGALPDSRSVVEHDMVVRDNICSDFGVSLNRMLTSIGTFPLWALSFSFDKSPELMIYVDC</sequence>
<feature type="signal peptide" evidence="1">
    <location>
        <begin position="1"/>
        <end position="26"/>
    </location>
</feature>
<dbReference type="Proteomes" id="UP000076798">
    <property type="component" value="Unassembled WGS sequence"/>
</dbReference>
<dbReference type="PROSITE" id="PS51257">
    <property type="entry name" value="PROKAR_LIPOPROTEIN"/>
    <property type="match status" value="1"/>
</dbReference>
<evidence type="ECO:0000313" key="2">
    <source>
        <dbReference type="EMBL" id="KZT34217.1"/>
    </source>
</evidence>
<evidence type="ECO:0000313" key="3">
    <source>
        <dbReference type="Proteomes" id="UP000076798"/>
    </source>
</evidence>